<dbReference type="EMBL" id="GISG01026284">
    <property type="protein sequence ID" value="MBA4619646.1"/>
    <property type="molecule type" value="Transcribed_RNA"/>
</dbReference>
<accession>A0A7C9CKE2</accession>
<dbReference type="AlphaFoldDB" id="A0A7C9CKE2"/>
<sequence length="111" mass="12858">MQKSQQKYLGLREVALEAMPFNNGVRGTLMAPTTSSLLCLVFYRLLGLVWCDSNLRFCPNYLSLISGEMLYPPPRKNQKHSQTICPTLHFCRVLRNWKTIYLLNHLLFVVP</sequence>
<proteinExistence type="predicted"/>
<reference evidence="1" key="1">
    <citation type="journal article" date="2013" name="J. Plant Res.">
        <title>Effect of fungi and light on seed germination of three Opuntia species from semiarid lands of central Mexico.</title>
        <authorList>
            <person name="Delgado-Sanchez P."/>
            <person name="Jimenez-Bremont J.F."/>
            <person name="Guerrero-Gonzalez Mde L."/>
            <person name="Flores J."/>
        </authorList>
    </citation>
    <scope>NUCLEOTIDE SEQUENCE</scope>
    <source>
        <tissue evidence="1">Cladode</tissue>
    </source>
</reference>
<name>A0A7C9CKE2_OPUST</name>
<reference evidence="1" key="2">
    <citation type="submission" date="2020-07" db="EMBL/GenBank/DDBJ databases">
        <authorList>
            <person name="Vera ALvarez R."/>
            <person name="Arias-Moreno D.M."/>
            <person name="Jimenez-Jacinto V."/>
            <person name="Jimenez-Bremont J.F."/>
            <person name="Swaminathan K."/>
            <person name="Moose S.P."/>
            <person name="Guerrero-Gonzalez M.L."/>
            <person name="Marino-Ramirez L."/>
            <person name="Landsman D."/>
            <person name="Rodriguez-Kessler M."/>
            <person name="Delgado-Sanchez P."/>
        </authorList>
    </citation>
    <scope>NUCLEOTIDE SEQUENCE</scope>
    <source>
        <tissue evidence="1">Cladode</tissue>
    </source>
</reference>
<protein>
    <submittedName>
        <fullName evidence="1">Uncharacterized protein</fullName>
    </submittedName>
</protein>
<evidence type="ECO:0000313" key="1">
    <source>
        <dbReference type="EMBL" id="MBA4619646.1"/>
    </source>
</evidence>
<dbReference type="EMBL" id="GISG01026283">
    <property type="protein sequence ID" value="MBA4619645.1"/>
    <property type="molecule type" value="Transcribed_RNA"/>
</dbReference>
<organism evidence="1">
    <name type="scientific">Opuntia streptacantha</name>
    <name type="common">Prickly pear cactus</name>
    <name type="synonym">Opuntia cardona</name>
    <dbReference type="NCBI Taxonomy" id="393608"/>
    <lineage>
        <taxon>Eukaryota</taxon>
        <taxon>Viridiplantae</taxon>
        <taxon>Streptophyta</taxon>
        <taxon>Embryophyta</taxon>
        <taxon>Tracheophyta</taxon>
        <taxon>Spermatophyta</taxon>
        <taxon>Magnoliopsida</taxon>
        <taxon>eudicotyledons</taxon>
        <taxon>Gunneridae</taxon>
        <taxon>Pentapetalae</taxon>
        <taxon>Caryophyllales</taxon>
        <taxon>Cactineae</taxon>
        <taxon>Cactaceae</taxon>
        <taxon>Opuntioideae</taxon>
        <taxon>Opuntia</taxon>
    </lineage>
</organism>